<protein>
    <submittedName>
        <fullName evidence="2">Uncharacterized protein</fullName>
    </submittedName>
</protein>
<evidence type="ECO:0000313" key="3">
    <source>
        <dbReference type="Proteomes" id="UP000187203"/>
    </source>
</evidence>
<accession>A0A1R3K1D6</accession>
<evidence type="ECO:0000313" key="2">
    <source>
        <dbReference type="EMBL" id="OMP00887.1"/>
    </source>
</evidence>
<dbReference type="AlphaFoldDB" id="A0A1R3K1D6"/>
<gene>
    <name evidence="2" type="ORF">COLO4_12284</name>
</gene>
<proteinExistence type="predicted"/>
<dbReference type="Proteomes" id="UP000187203">
    <property type="component" value="Unassembled WGS sequence"/>
</dbReference>
<name>A0A1R3K1D6_9ROSI</name>
<dbReference type="EMBL" id="AWUE01014895">
    <property type="protein sequence ID" value="OMP00887.1"/>
    <property type="molecule type" value="Genomic_DNA"/>
</dbReference>
<keyword evidence="3" id="KW-1185">Reference proteome</keyword>
<evidence type="ECO:0000256" key="1">
    <source>
        <dbReference type="SAM" id="MobiDB-lite"/>
    </source>
</evidence>
<feature type="region of interest" description="Disordered" evidence="1">
    <location>
        <begin position="1"/>
        <end position="20"/>
    </location>
</feature>
<comment type="caution">
    <text evidence="2">The sequence shown here is derived from an EMBL/GenBank/DDBJ whole genome shotgun (WGS) entry which is preliminary data.</text>
</comment>
<sequence length="74" mass="8315">MKSSRIDSPSSPRRRFGFGFSENHLPLPQIPLPERNLEPFDLSLQPFDSANLWGLTSLLGDFGGKIGSKMLRKQ</sequence>
<reference evidence="3" key="1">
    <citation type="submission" date="2013-09" db="EMBL/GenBank/DDBJ databases">
        <title>Corchorus olitorius genome sequencing.</title>
        <authorList>
            <person name="Alam M."/>
            <person name="Haque M.S."/>
            <person name="Islam M.S."/>
            <person name="Emdad E.M."/>
            <person name="Islam M.M."/>
            <person name="Ahmed B."/>
            <person name="Halim A."/>
            <person name="Hossen Q.M.M."/>
            <person name="Hossain M.Z."/>
            <person name="Ahmed R."/>
            <person name="Khan M.M."/>
            <person name="Islam R."/>
            <person name="Rashid M.M."/>
            <person name="Khan S.A."/>
            <person name="Rahman M.S."/>
            <person name="Alam M."/>
            <person name="Yahiya A.S."/>
            <person name="Khan M.S."/>
            <person name="Azam M.S."/>
            <person name="Haque T."/>
            <person name="Lashkar M.Z.H."/>
            <person name="Akhand A.I."/>
            <person name="Morshed G."/>
            <person name="Roy S."/>
            <person name="Uddin K.S."/>
            <person name="Rabeya T."/>
            <person name="Hossain A.S."/>
            <person name="Chowdhury A."/>
            <person name="Snigdha A.R."/>
            <person name="Mortoza M.S."/>
            <person name="Matin S.A."/>
            <person name="Hoque S.M.E."/>
            <person name="Islam M.K."/>
            <person name="Roy D.K."/>
            <person name="Haider R."/>
            <person name="Moosa M.M."/>
            <person name="Elias S.M."/>
            <person name="Hasan A.M."/>
            <person name="Jahan S."/>
            <person name="Shafiuddin M."/>
            <person name="Mahmood N."/>
            <person name="Shommy N.S."/>
        </authorList>
    </citation>
    <scope>NUCLEOTIDE SEQUENCE [LARGE SCALE GENOMIC DNA]</scope>
    <source>
        <strain evidence="3">cv. O-4</strain>
    </source>
</reference>
<organism evidence="2 3">
    <name type="scientific">Corchorus olitorius</name>
    <dbReference type="NCBI Taxonomy" id="93759"/>
    <lineage>
        <taxon>Eukaryota</taxon>
        <taxon>Viridiplantae</taxon>
        <taxon>Streptophyta</taxon>
        <taxon>Embryophyta</taxon>
        <taxon>Tracheophyta</taxon>
        <taxon>Spermatophyta</taxon>
        <taxon>Magnoliopsida</taxon>
        <taxon>eudicotyledons</taxon>
        <taxon>Gunneridae</taxon>
        <taxon>Pentapetalae</taxon>
        <taxon>rosids</taxon>
        <taxon>malvids</taxon>
        <taxon>Malvales</taxon>
        <taxon>Malvaceae</taxon>
        <taxon>Grewioideae</taxon>
        <taxon>Apeibeae</taxon>
        <taxon>Corchorus</taxon>
    </lineage>
</organism>